<dbReference type="Gene3D" id="2.60.200.40">
    <property type="match status" value="1"/>
</dbReference>
<feature type="domain" description="DAGKc" evidence="1">
    <location>
        <begin position="102"/>
        <end position="246"/>
    </location>
</feature>
<dbReference type="GO" id="GO:0046512">
    <property type="term" value="P:sphingosine biosynthetic process"/>
    <property type="evidence" value="ECO:0007669"/>
    <property type="project" value="TreeGrafter"/>
</dbReference>
<evidence type="ECO:0000259" key="1">
    <source>
        <dbReference type="PROSITE" id="PS50146"/>
    </source>
</evidence>
<dbReference type="PROSITE" id="PS50146">
    <property type="entry name" value="DAGK"/>
    <property type="match status" value="1"/>
</dbReference>
<organism evidence="2 3">
    <name type="scientific">Phaeomoniella chlamydospora</name>
    <name type="common">Phaeoacremonium chlamydosporum</name>
    <dbReference type="NCBI Taxonomy" id="158046"/>
    <lineage>
        <taxon>Eukaryota</taxon>
        <taxon>Fungi</taxon>
        <taxon>Dikarya</taxon>
        <taxon>Ascomycota</taxon>
        <taxon>Pezizomycotina</taxon>
        <taxon>Eurotiomycetes</taxon>
        <taxon>Chaetothyriomycetidae</taxon>
        <taxon>Phaeomoniellales</taxon>
        <taxon>Phaeomoniellaceae</taxon>
        <taxon>Phaeomoniella</taxon>
    </lineage>
</organism>
<dbReference type="InterPro" id="IPR017438">
    <property type="entry name" value="ATP-NAD_kinase_N"/>
</dbReference>
<protein>
    <submittedName>
        <fullName evidence="2">Putative glycogen synthase kinase mutation revertant</fullName>
    </submittedName>
</protein>
<sequence length="454" mass="49380">MDTETQTATFDGEPAKFGLENETLQVEVADHEPLVYKTDAIIAITDGDSQRSFGMHLFNSKDAKDWRPKNLVYERHSVTGLPPSLVQQLHVPVNSKSLQLSNKPSNFSVWISTYSGTGEAVAFYENALQPLLAAFGAKDYQRLETSSAESIKEFCNEILVPRANAGIDQTVILLSGDGGPVDMINALAEGLDAKSAQIPHLALLPLGTGNALSHSSGLTKDMTVGVRSMLNGVPLPIPTFCVTLSPGSKLVTDEGRGREDITALSSGTTPKVYGAVVCSWGFHASLVADSDTAEYRKFGAERFRMAAEQLLSPEPHVYKGKVSVRPDSAGTEAPWKEIGELEHAYTLLTSVSNLEQTFTISPASNPFDGQLRLVHFGPVSSEAIMKLMMLAYQGGKHVDDPAVNYEAVRAMRIEFMEDEERWRRVCIDGKIIAVEKGGWIEVEPGRTVLKLLGL</sequence>
<dbReference type="SUPFAM" id="SSF111331">
    <property type="entry name" value="NAD kinase/diacylglycerol kinase-like"/>
    <property type="match status" value="1"/>
</dbReference>
<gene>
    <name evidence="2" type="ORF">UCRPC4_g01296</name>
</gene>
<keyword evidence="2" id="KW-0418">Kinase</keyword>
<dbReference type="GO" id="GO:0005737">
    <property type="term" value="C:cytoplasm"/>
    <property type="evidence" value="ECO:0007669"/>
    <property type="project" value="TreeGrafter"/>
</dbReference>
<reference evidence="2 3" key="1">
    <citation type="submission" date="2015-05" db="EMBL/GenBank/DDBJ databases">
        <title>Distinctive expansion of gene families associated with plant cell wall degradation and secondary metabolism in the genomes of grapevine trunk pathogens.</title>
        <authorList>
            <person name="Lawrence D.P."/>
            <person name="Travadon R."/>
            <person name="Rolshausen P.E."/>
            <person name="Baumgartner K."/>
        </authorList>
    </citation>
    <scope>NUCLEOTIDE SEQUENCE [LARGE SCALE GENOMIC DNA]</scope>
    <source>
        <strain evidence="2">UCRPC4</strain>
    </source>
</reference>
<keyword evidence="3" id="KW-1185">Reference proteome</keyword>
<dbReference type="Proteomes" id="UP000053317">
    <property type="component" value="Unassembled WGS sequence"/>
</dbReference>
<name>A0A0G2EYC2_PHACM</name>
<accession>A0A0G2EYC2</accession>
<dbReference type="Gene3D" id="3.40.50.10330">
    <property type="entry name" value="Probable inorganic polyphosphate/atp-NAD kinase, domain 1"/>
    <property type="match status" value="1"/>
</dbReference>
<dbReference type="Pfam" id="PF00781">
    <property type="entry name" value="DAGK_cat"/>
    <property type="match status" value="1"/>
</dbReference>
<proteinExistence type="predicted"/>
<evidence type="ECO:0000313" key="3">
    <source>
        <dbReference type="Proteomes" id="UP000053317"/>
    </source>
</evidence>
<dbReference type="InterPro" id="IPR001206">
    <property type="entry name" value="Diacylglycerol_kinase_cat_dom"/>
</dbReference>
<reference evidence="2 3" key="2">
    <citation type="submission" date="2015-05" db="EMBL/GenBank/DDBJ databases">
        <authorList>
            <person name="Morales-Cruz A."/>
            <person name="Amrine K.C."/>
            <person name="Cantu D."/>
        </authorList>
    </citation>
    <scope>NUCLEOTIDE SEQUENCE [LARGE SCALE GENOMIC DNA]</scope>
    <source>
        <strain evidence="2">UCRPC4</strain>
    </source>
</reference>
<dbReference type="AlphaFoldDB" id="A0A0G2EYC2"/>
<comment type="caution">
    <text evidence="2">The sequence shown here is derived from an EMBL/GenBank/DDBJ whole genome shotgun (WGS) entry which is preliminary data.</text>
</comment>
<dbReference type="GO" id="GO:0001727">
    <property type="term" value="F:lipid kinase activity"/>
    <property type="evidence" value="ECO:0007669"/>
    <property type="project" value="TreeGrafter"/>
</dbReference>
<dbReference type="GO" id="GO:0016020">
    <property type="term" value="C:membrane"/>
    <property type="evidence" value="ECO:0007669"/>
    <property type="project" value="TreeGrafter"/>
</dbReference>
<dbReference type="OrthoDB" id="3853857at2759"/>
<dbReference type="InterPro" id="IPR050187">
    <property type="entry name" value="Lipid_Phosphate_FormReg"/>
</dbReference>
<evidence type="ECO:0000313" key="2">
    <source>
        <dbReference type="EMBL" id="KKY27071.1"/>
    </source>
</evidence>
<dbReference type="PANTHER" id="PTHR12358">
    <property type="entry name" value="SPHINGOSINE KINASE"/>
    <property type="match status" value="1"/>
</dbReference>
<keyword evidence="2" id="KW-0808">Transferase</keyword>
<dbReference type="PANTHER" id="PTHR12358:SF108">
    <property type="entry name" value="DAGKC DOMAIN-CONTAINING PROTEIN"/>
    <property type="match status" value="1"/>
</dbReference>
<dbReference type="EMBL" id="LCWF01000030">
    <property type="protein sequence ID" value="KKY27071.1"/>
    <property type="molecule type" value="Genomic_DNA"/>
</dbReference>
<dbReference type="InterPro" id="IPR016064">
    <property type="entry name" value="NAD/diacylglycerol_kinase_sf"/>
</dbReference>